<keyword evidence="2" id="KW-1185">Reference proteome</keyword>
<evidence type="ECO:0000313" key="1">
    <source>
        <dbReference type="EMBL" id="GBP51989.1"/>
    </source>
</evidence>
<name>A0A4C1WNV0_EUMVA</name>
<proteinExistence type="predicted"/>
<evidence type="ECO:0000313" key="2">
    <source>
        <dbReference type="Proteomes" id="UP000299102"/>
    </source>
</evidence>
<dbReference type="AlphaFoldDB" id="A0A4C1WNV0"/>
<dbReference type="Proteomes" id="UP000299102">
    <property type="component" value="Unassembled WGS sequence"/>
</dbReference>
<sequence length="121" mass="13092">MSGRAGRHALPVCRANALPKTKGCIVVSTTGYSKCTRRDVERVGSGAGALARAIRAAYITSFNGRLAKHHIPSAHTEGHYVPFPCFASATRFSLIPEFSRVNSEVAKRVLALTRGHRFLCP</sequence>
<protein>
    <submittedName>
        <fullName evidence="1">Uncharacterized protein</fullName>
    </submittedName>
</protein>
<organism evidence="1 2">
    <name type="scientific">Eumeta variegata</name>
    <name type="common">Bagworm moth</name>
    <name type="synonym">Eumeta japonica</name>
    <dbReference type="NCBI Taxonomy" id="151549"/>
    <lineage>
        <taxon>Eukaryota</taxon>
        <taxon>Metazoa</taxon>
        <taxon>Ecdysozoa</taxon>
        <taxon>Arthropoda</taxon>
        <taxon>Hexapoda</taxon>
        <taxon>Insecta</taxon>
        <taxon>Pterygota</taxon>
        <taxon>Neoptera</taxon>
        <taxon>Endopterygota</taxon>
        <taxon>Lepidoptera</taxon>
        <taxon>Glossata</taxon>
        <taxon>Ditrysia</taxon>
        <taxon>Tineoidea</taxon>
        <taxon>Psychidae</taxon>
        <taxon>Oiketicinae</taxon>
        <taxon>Eumeta</taxon>
    </lineage>
</organism>
<dbReference type="EMBL" id="BGZK01000593">
    <property type="protein sequence ID" value="GBP51989.1"/>
    <property type="molecule type" value="Genomic_DNA"/>
</dbReference>
<gene>
    <name evidence="1" type="ORF">EVAR_45838_1</name>
</gene>
<reference evidence="1 2" key="1">
    <citation type="journal article" date="2019" name="Commun. Biol.">
        <title>The bagworm genome reveals a unique fibroin gene that provides high tensile strength.</title>
        <authorList>
            <person name="Kono N."/>
            <person name="Nakamura H."/>
            <person name="Ohtoshi R."/>
            <person name="Tomita M."/>
            <person name="Numata K."/>
            <person name="Arakawa K."/>
        </authorList>
    </citation>
    <scope>NUCLEOTIDE SEQUENCE [LARGE SCALE GENOMIC DNA]</scope>
</reference>
<accession>A0A4C1WNV0</accession>
<comment type="caution">
    <text evidence="1">The sequence shown here is derived from an EMBL/GenBank/DDBJ whole genome shotgun (WGS) entry which is preliminary data.</text>
</comment>